<keyword evidence="4 7" id="KW-0812">Transmembrane</keyword>
<gene>
    <name evidence="9" type="ORF">S06H3_33925</name>
</gene>
<dbReference type="InterPro" id="IPR043429">
    <property type="entry name" value="ArtM/GltK/GlnP/TcyL/YhdX-like"/>
</dbReference>
<protein>
    <recommendedName>
        <fullName evidence="8">ABC transmembrane type-1 domain-containing protein</fullName>
    </recommendedName>
</protein>
<dbReference type="InterPro" id="IPR000515">
    <property type="entry name" value="MetI-like"/>
</dbReference>
<feature type="transmembrane region" description="Helical" evidence="7">
    <location>
        <begin position="62"/>
        <end position="81"/>
    </location>
</feature>
<evidence type="ECO:0000256" key="1">
    <source>
        <dbReference type="ARBA" id="ARBA00004651"/>
    </source>
</evidence>
<name>X1M3G1_9ZZZZ</name>
<dbReference type="PANTHER" id="PTHR30614:SF1">
    <property type="entry name" value="GLUTAMATE_ASPARTATE IMPORT PERMEASE PROTEIN GLTK"/>
    <property type="match status" value="1"/>
</dbReference>
<dbReference type="AlphaFoldDB" id="X1M3G1"/>
<dbReference type="GO" id="GO:0006865">
    <property type="term" value="P:amino acid transport"/>
    <property type="evidence" value="ECO:0007669"/>
    <property type="project" value="TreeGrafter"/>
</dbReference>
<feature type="transmembrane region" description="Helical" evidence="7">
    <location>
        <begin position="12"/>
        <end position="41"/>
    </location>
</feature>
<reference evidence="9" key="1">
    <citation type="journal article" date="2014" name="Front. Microbiol.">
        <title>High frequency of phylogenetically diverse reductive dehalogenase-homologous genes in deep subseafloor sedimentary metagenomes.</title>
        <authorList>
            <person name="Kawai M."/>
            <person name="Futagami T."/>
            <person name="Toyoda A."/>
            <person name="Takaki Y."/>
            <person name="Nishi S."/>
            <person name="Hori S."/>
            <person name="Arai W."/>
            <person name="Tsubouchi T."/>
            <person name="Morono Y."/>
            <person name="Uchiyama I."/>
            <person name="Ito T."/>
            <person name="Fujiyama A."/>
            <person name="Inagaki F."/>
            <person name="Takami H."/>
        </authorList>
    </citation>
    <scope>NUCLEOTIDE SEQUENCE</scope>
    <source>
        <strain evidence="9">Expedition CK06-06</strain>
    </source>
</reference>
<keyword evidence="6 7" id="KW-0472">Membrane</keyword>
<keyword evidence="2" id="KW-0813">Transport</keyword>
<keyword evidence="3" id="KW-1003">Cell membrane</keyword>
<comment type="subcellular location">
    <subcellularLocation>
        <location evidence="1">Cell membrane</location>
        <topology evidence="1">Multi-pass membrane protein</topology>
    </subcellularLocation>
</comment>
<dbReference type="InterPro" id="IPR010065">
    <property type="entry name" value="AA_ABC_transptr_permease_3TM"/>
</dbReference>
<proteinExistence type="predicted"/>
<dbReference type="GO" id="GO:0022857">
    <property type="term" value="F:transmembrane transporter activity"/>
    <property type="evidence" value="ECO:0007669"/>
    <property type="project" value="InterPro"/>
</dbReference>
<dbReference type="InterPro" id="IPR035906">
    <property type="entry name" value="MetI-like_sf"/>
</dbReference>
<dbReference type="CDD" id="cd06261">
    <property type="entry name" value="TM_PBP2"/>
    <property type="match status" value="1"/>
</dbReference>
<evidence type="ECO:0000256" key="3">
    <source>
        <dbReference type="ARBA" id="ARBA00022475"/>
    </source>
</evidence>
<feature type="domain" description="ABC transmembrane type-1" evidence="8">
    <location>
        <begin position="17"/>
        <end position="136"/>
    </location>
</feature>
<evidence type="ECO:0000256" key="2">
    <source>
        <dbReference type="ARBA" id="ARBA00022448"/>
    </source>
</evidence>
<keyword evidence="5 7" id="KW-1133">Transmembrane helix</keyword>
<evidence type="ECO:0000256" key="6">
    <source>
        <dbReference type="ARBA" id="ARBA00023136"/>
    </source>
</evidence>
<accession>X1M3G1</accession>
<dbReference type="SUPFAM" id="SSF161098">
    <property type="entry name" value="MetI-like"/>
    <property type="match status" value="1"/>
</dbReference>
<evidence type="ECO:0000256" key="5">
    <source>
        <dbReference type="ARBA" id="ARBA00022989"/>
    </source>
</evidence>
<feature type="transmembrane region" description="Helical" evidence="7">
    <location>
        <begin position="87"/>
        <end position="106"/>
    </location>
</feature>
<evidence type="ECO:0000313" key="9">
    <source>
        <dbReference type="EMBL" id="GAI25893.1"/>
    </source>
</evidence>
<evidence type="ECO:0000259" key="8">
    <source>
        <dbReference type="PROSITE" id="PS50928"/>
    </source>
</evidence>
<dbReference type="Pfam" id="PF00528">
    <property type="entry name" value="BPD_transp_1"/>
    <property type="match status" value="1"/>
</dbReference>
<dbReference type="EMBL" id="BARV01020312">
    <property type="protein sequence ID" value="GAI25893.1"/>
    <property type="molecule type" value="Genomic_DNA"/>
</dbReference>
<dbReference type="PROSITE" id="PS50928">
    <property type="entry name" value="ABC_TM1"/>
    <property type="match status" value="1"/>
</dbReference>
<sequence length="136" mass="15401">MDWAVIPKNIYFLLGGLGLTFQLAAIAMVGGLLVGIIMGLARTSSIRWIYWPATLYVNFFRSLPLILVIFWFYFVIPFILGRPLGDFLSAIIAFIIFESSYFAEIVRAGIGSIRKEQVFAGYSTGLNYYKTMRHIV</sequence>
<evidence type="ECO:0000256" key="4">
    <source>
        <dbReference type="ARBA" id="ARBA00022692"/>
    </source>
</evidence>
<dbReference type="Gene3D" id="1.10.3720.10">
    <property type="entry name" value="MetI-like"/>
    <property type="match status" value="1"/>
</dbReference>
<dbReference type="GO" id="GO:0043190">
    <property type="term" value="C:ATP-binding cassette (ABC) transporter complex"/>
    <property type="evidence" value="ECO:0007669"/>
    <property type="project" value="InterPro"/>
</dbReference>
<evidence type="ECO:0000256" key="7">
    <source>
        <dbReference type="SAM" id="Phobius"/>
    </source>
</evidence>
<organism evidence="9">
    <name type="scientific">marine sediment metagenome</name>
    <dbReference type="NCBI Taxonomy" id="412755"/>
    <lineage>
        <taxon>unclassified sequences</taxon>
        <taxon>metagenomes</taxon>
        <taxon>ecological metagenomes</taxon>
    </lineage>
</organism>
<dbReference type="PANTHER" id="PTHR30614">
    <property type="entry name" value="MEMBRANE COMPONENT OF AMINO ACID ABC TRANSPORTER"/>
    <property type="match status" value="1"/>
</dbReference>
<feature type="non-terminal residue" evidence="9">
    <location>
        <position position="136"/>
    </location>
</feature>
<comment type="caution">
    <text evidence="9">The sequence shown here is derived from an EMBL/GenBank/DDBJ whole genome shotgun (WGS) entry which is preliminary data.</text>
</comment>
<dbReference type="NCBIfam" id="TIGR01726">
    <property type="entry name" value="HEQRo_perm_3TM"/>
    <property type="match status" value="1"/>
</dbReference>